<evidence type="ECO:0000256" key="9">
    <source>
        <dbReference type="ARBA" id="ARBA00023211"/>
    </source>
</evidence>
<dbReference type="InterPro" id="IPR018998">
    <property type="entry name" value="EndoU_C"/>
</dbReference>
<dbReference type="OrthoDB" id="430326at2759"/>
<evidence type="ECO:0000256" key="6">
    <source>
        <dbReference type="ARBA" id="ARBA00022759"/>
    </source>
</evidence>
<dbReference type="GO" id="GO:0003723">
    <property type="term" value="F:RNA binding"/>
    <property type="evidence" value="ECO:0007669"/>
    <property type="project" value="UniProtKB-KW"/>
</dbReference>
<evidence type="ECO:0000259" key="11">
    <source>
        <dbReference type="PROSITE" id="PS51959"/>
    </source>
</evidence>
<evidence type="ECO:0000256" key="1">
    <source>
        <dbReference type="ARBA" id="ARBA00001936"/>
    </source>
</evidence>
<gene>
    <name evidence="12" type="ORF">ALEPTO_LOCUS332</name>
</gene>
<name>A0A9N8V953_9GLOM</name>
<reference evidence="12" key="1">
    <citation type="submission" date="2021-06" db="EMBL/GenBank/DDBJ databases">
        <authorList>
            <person name="Kallberg Y."/>
            <person name="Tangrot J."/>
            <person name="Rosling A."/>
        </authorList>
    </citation>
    <scope>NUCLEOTIDE SEQUENCE</scope>
    <source>
        <strain evidence="12">FL130A</strain>
    </source>
</reference>
<dbReference type="PROSITE" id="PS51959">
    <property type="entry name" value="ENDOU"/>
    <property type="match status" value="1"/>
</dbReference>
<dbReference type="InterPro" id="IPR037227">
    <property type="entry name" value="EndoU-like"/>
</dbReference>
<evidence type="ECO:0000313" key="13">
    <source>
        <dbReference type="Proteomes" id="UP000789508"/>
    </source>
</evidence>
<evidence type="ECO:0000256" key="7">
    <source>
        <dbReference type="ARBA" id="ARBA00022801"/>
    </source>
</evidence>
<comment type="caution">
    <text evidence="12">The sequence shown here is derived from an EMBL/GenBank/DDBJ whole genome shotgun (WGS) entry which is preliminary data.</text>
</comment>
<comment type="subunit">
    <text evidence="3">Monomer.</text>
</comment>
<dbReference type="GO" id="GO:0016787">
    <property type="term" value="F:hydrolase activity"/>
    <property type="evidence" value="ECO:0007669"/>
    <property type="project" value="UniProtKB-KW"/>
</dbReference>
<dbReference type="GO" id="GO:0046872">
    <property type="term" value="F:metal ion binding"/>
    <property type="evidence" value="ECO:0007669"/>
    <property type="project" value="UniProtKB-KW"/>
</dbReference>
<dbReference type="GO" id="GO:0016829">
    <property type="term" value="F:lyase activity"/>
    <property type="evidence" value="ECO:0007669"/>
    <property type="project" value="UniProtKB-KW"/>
</dbReference>
<comment type="similarity">
    <text evidence="2">Belongs to the ENDOU family.</text>
</comment>
<dbReference type="EMBL" id="CAJVPS010000018">
    <property type="protein sequence ID" value="CAG8441288.1"/>
    <property type="molecule type" value="Genomic_DNA"/>
</dbReference>
<proteinExistence type="inferred from homology"/>
<keyword evidence="6" id="KW-0255">Endonuclease</keyword>
<keyword evidence="8" id="KW-0694">RNA-binding</keyword>
<keyword evidence="13" id="KW-1185">Reference proteome</keyword>
<evidence type="ECO:0000256" key="2">
    <source>
        <dbReference type="ARBA" id="ARBA00010168"/>
    </source>
</evidence>
<dbReference type="PANTHER" id="PTHR12439">
    <property type="entry name" value="PLACENTAL PROTEIN 11-RELATED"/>
    <property type="match status" value="1"/>
</dbReference>
<evidence type="ECO:0000256" key="5">
    <source>
        <dbReference type="ARBA" id="ARBA00022723"/>
    </source>
</evidence>
<evidence type="ECO:0000256" key="10">
    <source>
        <dbReference type="ARBA" id="ARBA00023239"/>
    </source>
</evidence>
<protein>
    <submittedName>
        <fullName evidence="12">13858_t:CDS:1</fullName>
    </submittedName>
</protein>
<keyword evidence="7" id="KW-0378">Hydrolase</keyword>
<evidence type="ECO:0000313" key="12">
    <source>
        <dbReference type="EMBL" id="CAG8441288.1"/>
    </source>
</evidence>
<accession>A0A9N8V953</accession>
<comment type="cofactor">
    <cofactor evidence="1">
        <name>Mn(2+)</name>
        <dbReference type="ChEBI" id="CHEBI:29035"/>
    </cofactor>
</comment>
<keyword evidence="5" id="KW-0479">Metal-binding</keyword>
<sequence length="347" mass="39638">MANEYVEGIELSDPKNISTLNPDAANPEELKRIIIGLTKLEGNWVSSESYTLNLSQSPLSELDSHNLFTKNIEGLWESPTFKTFKTLLDNYHASRGINEEFTKLQEKEIDDFIRAIYLTKPIQYIFKALYDQFKYKGTHTQRASEFKRMLRRIWFNLRSSGEVDNKNIKDTSAFEHIFLGEIKKTGATGLHNWLSLSYIQASADDKTIPGHQEFGEDKALKSKIIYNGTKAPDDFLGYKAAEKDPVISITFDYVLMRADKTEAIKEKKKLSTLFMGTTPEFEIALYTLFARYYKNSKNFNGVVNDIFIPPYRIDIHLIKSGGKIVTAFPAIKGRMPSTEKNIMAAHL</sequence>
<dbReference type="InterPro" id="IPR039787">
    <property type="entry name" value="ENDOU"/>
</dbReference>
<dbReference type="CDD" id="cd21159">
    <property type="entry name" value="XendoU"/>
    <property type="match status" value="1"/>
</dbReference>
<evidence type="ECO:0000256" key="3">
    <source>
        <dbReference type="ARBA" id="ARBA00011245"/>
    </source>
</evidence>
<feature type="domain" description="EndoU" evidence="11">
    <location>
        <begin position="26"/>
        <end position="333"/>
    </location>
</feature>
<evidence type="ECO:0000256" key="8">
    <source>
        <dbReference type="ARBA" id="ARBA00022884"/>
    </source>
</evidence>
<keyword evidence="9" id="KW-0464">Manganese</keyword>
<dbReference type="Proteomes" id="UP000789508">
    <property type="component" value="Unassembled WGS sequence"/>
</dbReference>
<keyword evidence="10" id="KW-0456">Lyase</keyword>
<dbReference type="GO" id="GO:0004521">
    <property type="term" value="F:RNA endonuclease activity"/>
    <property type="evidence" value="ECO:0007669"/>
    <property type="project" value="InterPro"/>
</dbReference>
<dbReference type="Pfam" id="PF09412">
    <property type="entry name" value="XendoU"/>
    <property type="match status" value="1"/>
</dbReference>
<dbReference type="AlphaFoldDB" id="A0A9N8V953"/>
<keyword evidence="4" id="KW-0540">Nuclease</keyword>
<dbReference type="SUPFAM" id="SSF142877">
    <property type="entry name" value="EndoU-like"/>
    <property type="match status" value="2"/>
</dbReference>
<organism evidence="12 13">
    <name type="scientific">Ambispora leptoticha</name>
    <dbReference type="NCBI Taxonomy" id="144679"/>
    <lineage>
        <taxon>Eukaryota</taxon>
        <taxon>Fungi</taxon>
        <taxon>Fungi incertae sedis</taxon>
        <taxon>Mucoromycota</taxon>
        <taxon>Glomeromycotina</taxon>
        <taxon>Glomeromycetes</taxon>
        <taxon>Archaeosporales</taxon>
        <taxon>Ambisporaceae</taxon>
        <taxon>Ambispora</taxon>
    </lineage>
</organism>
<evidence type="ECO:0000256" key="4">
    <source>
        <dbReference type="ARBA" id="ARBA00022722"/>
    </source>
</evidence>
<dbReference type="PANTHER" id="PTHR12439:SF11">
    <property type="entry name" value="URIDYLATE-SPECIFIC ENDORIBONUCLEASE"/>
    <property type="match status" value="1"/>
</dbReference>